<dbReference type="Proteomes" id="UP001429580">
    <property type="component" value="Unassembled WGS sequence"/>
</dbReference>
<dbReference type="Pfam" id="PF12625">
    <property type="entry name" value="Arabinose_bd"/>
    <property type="match status" value="1"/>
</dbReference>
<dbReference type="InterPro" id="IPR032687">
    <property type="entry name" value="AraC-type_N"/>
</dbReference>
<feature type="compositionally biased region" description="Basic and acidic residues" evidence="4">
    <location>
        <begin position="346"/>
        <end position="355"/>
    </location>
</feature>
<evidence type="ECO:0000256" key="2">
    <source>
        <dbReference type="ARBA" id="ARBA00023125"/>
    </source>
</evidence>
<keyword evidence="1" id="KW-0805">Transcription regulation</keyword>
<dbReference type="EMBL" id="JAASQI010000004">
    <property type="protein sequence ID" value="NIJ58284.1"/>
    <property type="molecule type" value="Genomic_DNA"/>
</dbReference>
<feature type="domain" description="HTH araC/xylS-type" evidence="5">
    <location>
        <begin position="244"/>
        <end position="341"/>
    </location>
</feature>
<dbReference type="PANTHER" id="PTHR47894:SF1">
    <property type="entry name" value="HTH-TYPE TRANSCRIPTIONAL REGULATOR VQSM"/>
    <property type="match status" value="1"/>
</dbReference>
<organism evidence="6 7">
    <name type="scientific">Pseudochelatococcus lubricantis</name>
    <dbReference type="NCBI Taxonomy" id="1538102"/>
    <lineage>
        <taxon>Bacteria</taxon>
        <taxon>Pseudomonadati</taxon>
        <taxon>Pseudomonadota</taxon>
        <taxon>Alphaproteobacteria</taxon>
        <taxon>Hyphomicrobiales</taxon>
        <taxon>Chelatococcaceae</taxon>
        <taxon>Pseudochelatococcus</taxon>
    </lineage>
</organism>
<comment type="caution">
    <text evidence="6">The sequence shown here is derived from an EMBL/GenBank/DDBJ whole genome shotgun (WGS) entry which is preliminary data.</text>
</comment>
<evidence type="ECO:0000313" key="7">
    <source>
        <dbReference type="Proteomes" id="UP001429580"/>
    </source>
</evidence>
<dbReference type="RefSeq" id="WP_208394184.1">
    <property type="nucleotide sequence ID" value="NZ_JAASQI010000004.1"/>
</dbReference>
<dbReference type="InterPro" id="IPR018060">
    <property type="entry name" value="HTH_AraC"/>
</dbReference>
<feature type="region of interest" description="Disordered" evidence="4">
    <location>
        <begin position="334"/>
        <end position="355"/>
    </location>
</feature>
<evidence type="ECO:0000256" key="3">
    <source>
        <dbReference type="ARBA" id="ARBA00023163"/>
    </source>
</evidence>
<protein>
    <submittedName>
        <fullName evidence="6">AraC-like DNA-binding protein</fullName>
    </submittedName>
</protein>
<dbReference type="Gene3D" id="1.10.10.60">
    <property type="entry name" value="Homeodomain-like"/>
    <property type="match status" value="1"/>
</dbReference>
<dbReference type="SUPFAM" id="SSF46689">
    <property type="entry name" value="Homeodomain-like"/>
    <property type="match status" value="1"/>
</dbReference>
<dbReference type="SMART" id="SM00342">
    <property type="entry name" value="HTH_ARAC"/>
    <property type="match status" value="1"/>
</dbReference>
<proteinExistence type="predicted"/>
<sequence length="355" mass="39783">MIENCRDPGAETRTIPIRFMTEMLACASQRGSVDTARALATVGLPPDLLGQEGARVTVAQFGQLYRFLAGALDDECPGFFSRPLYGGTFKFLCLNLLNADNLRVALYRFGQYFRLMLDDLRFELGREDHLGKITVVQLAPPGPHHVLVHEVMLMLLQGVASWLVGRRIPFCRAEFAFPAPEYASEYANIYPAPVFFDYPRTAYYLELGYLDLPIRQSKSTLTTFLRNAPMDWIQVAVNEKRMTHRVRDILKTQLGFAATIESAAQGLHLSIRTLARRLEEEGTHFQAVKDALRRDVAIAQILNTNMSIASIGAMLGFDDPAAFNRAFRNWTGSAPGSYRRRGVKPSRTDEAAGRD</sequence>
<name>A0ABX0V2F4_9HYPH</name>
<keyword evidence="7" id="KW-1185">Reference proteome</keyword>
<reference evidence="6 7" key="1">
    <citation type="submission" date="2020-03" db="EMBL/GenBank/DDBJ databases">
        <title>Genomic Encyclopedia of Type Strains, Phase IV (KMG-IV): sequencing the most valuable type-strain genomes for metagenomic binning, comparative biology and taxonomic classification.</title>
        <authorList>
            <person name="Goeker M."/>
        </authorList>
    </citation>
    <scope>NUCLEOTIDE SEQUENCE [LARGE SCALE GENOMIC DNA]</scope>
    <source>
        <strain evidence="6 7">DSM 103870</strain>
    </source>
</reference>
<dbReference type="PANTHER" id="PTHR47894">
    <property type="entry name" value="HTH-TYPE TRANSCRIPTIONAL REGULATOR GADX"/>
    <property type="match status" value="1"/>
</dbReference>
<evidence type="ECO:0000259" key="5">
    <source>
        <dbReference type="PROSITE" id="PS01124"/>
    </source>
</evidence>
<evidence type="ECO:0000313" key="6">
    <source>
        <dbReference type="EMBL" id="NIJ58284.1"/>
    </source>
</evidence>
<evidence type="ECO:0000256" key="1">
    <source>
        <dbReference type="ARBA" id="ARBA00023015"/>
    </source>
</evidence>
<dbReference type="PROSITE" id="PS01124">
    <property type="entry name" value="HTH_ARAC_FAMILY_2"/>
    <property type="match status" value="1"/>
</dbReference>
<dbReference type="Pfam" id="PF12833">
    <property type="entry name" value="HTH_18"/>
    <property type="match status" value="1"/>
</dbReference>
<dbReference type="InterPro" id="IPR009057">
    <property type="entry name" value="Homeodomain-like_sf"/>
</dbReference>
<accession>A0ABX0V2F4</accession>
<keyword evidence="2" id="KW-0238">DNA-binding</keyword>
<gene>
    <name evidence="6" type="ORF">FHS82_002126</name>
</gene>
<evidence type="ECO:0000256" key="4">
    <source>
        <dbReference type="SAM" id="MobiDB-lite"/>
    </source>
</evidence>
<keyword evidence="3" id="KW-0804">Transcription</keyword>